<comment type="similarity">
    <text evidence="1">Belongs to the PemK/MazF family.</text>
</comment>
<keyword evidence="2" id="KW-1277">Toxin-antitoxin system</keyword>
<dbReference type="RefSeq" id="WP_233787779.1">
    <property type="nucleotide sequence ID" value="NZ_RSCL01000001.1"/>
</dbReference>
<evidence type="ECO:0000313" key="4">
    <source>
        <dbReference type="Proteomes" id="UP000271624"/>
    </source>
</evidence>
<evidence type="ECO:0000256" key="1">
    <source>
        <dbReference type="ARBA" id="ARBA00007521"/>
    </source>
</evidence>
<name>A0A3S1AVS0_9CYAN</name>
<reference evidence="3" key="1">
    <citation type="submission" date="2018-12" db="EMBL/GenBank/DDBJ databases">
        <authorList>
            <person name="Will S."/>
            <person name="Neumann-Schaal M."/>
            <person name="Henke P."/>
        </authorList>
    </citation>
    <scope>NUCLEOTIDE SEQUENCE</scope>
    <source>
        <strain evidence="3">PCC 7102</strain>
    </source>
</reference>
<comment type="caution">
    <text evidence="3">The sequence shown here is derived from an EMBL/GenBank/DDBJ whole genome shotgun (WGS) entry which is preliminary data.</text>
</comment>
<dbReference type="GO" id="GO:0003677">
    <property type="term" value="F:DNA binding"/>
    <property type="evidence" value="ECO:0007669"/>
    <property type="project" value="InterPro"/>
</dbReference>
<dbReference type="Gene3D" id="2.30.30.110">
    <property type="match status" value="1"/>
</dbReference>
<dbReference type="SUPFAM" id="SSF50118">
    <property type="entry name" value="Cell growth inhibitor/plasmid maintenance toxic component"/>
    <property type="match status" value="1"/>
</dbReference>
<evidence type="ECO:0000313" key="3">
    <source>
        <dbReference type="EMBL" id="RUT10063.1"/>
    </source>
</evidence>
<accession>A0A3S1AVS0</accession>
<dbReference type="EMBL" id="RSCL01000001">
    <property type="protein sequence ID" value="RUT10063.1"/>
    <property type="molecule type" value="Genomic_DNA"/>
</dbReference>
<dbReference type="GO" id="GO:0006402">
    <property type="term" value="P:mRNA catabolic process"/>
    <property type="evidence" value="ECO:0007669"/>
    <property type="project" value="TreeGrafter"/>
</dbReference>
<evidence type="ECO:0000256" key="2">
    <source>
        <dbReference type="ARBA" id="ARBA00022649"/>
    </source>
</evidence>
<protein>
    <submittedName>
        <fullName evidence="3">mRNA-degrading endonuclease</fullName>
    </submittedName>
</protein>
<keyword evidence="3" id="KW-0255">Endonuclease</keyword>
<dbReference type="InterPro" id="IPR011067">
    <property type="entry name" value="Plasmid_toxin/cell-grow_inhib"/>
</dbReference>
<dbReference type="GO" id="GO:0016075">
    <property type="term" value="P:rRNA catabolic process"/>
    <property type="evidence" value="ECO:0007669"/>
    <property type="project" value="TreeGrafter"/>
</dbReference>
<dbReference type="GO" id="GO:0004521">
    <property type="term" value="F:RNA endonuclease activity"/>
    <property type="evidence" value="ECO:0007669"/>
    <property type="project" value="TreeGrafter"/>
</dbReference>
<keyword evidence="4" id="KW-1185">Reference proteome</keyword>
<keyword evidence="3" id="KW-0378">Hydrolase</keyword>
<sequence>MKSSDSSDSIIYIPTQGDIVWINFTPQVGREQAGRRPALAVSPFKYNRRVGLALVCPITTKVKGYPFEVAIPENLAVSGVVLADQVKSFDWQERNAEFACKAPPEVTVEVITILRTLMPLP</sequence>
<dbReference type="Proteomes" id="UP000271624">
    <property type="component" value="Unassembled WGS sequence"/>
</dbReference>
<dbReference type="AlphaFoldDB" id="A0A3S1AVS0"/>
<dbReference type="PANTHER" id="PTHR33988:SF3">
    <property type="entry name" value="ENDORIBONUCLEASE TOXIN CHPB-RELATED"/>
    <property type="match status" value="1"/>
</dbReference>
<organism evidence="3 4">
    <name type="scientific">Dulcicalothrix desertica PCC 7102</name>
    <dbReference type="NCBI Taxonomy" id="232991"/>
    <lineage>
        <taxon>Bacteria</taxon>
        <taxon>Bacillati</taxon>
        <taxon>Cyanobacteriota</taxon>
        <taxon>Cyanophyceae</taxon>
        <taxon>Nostocales</taxon>
        <taxon>Calotrichaceae</taxon>
        <taxon>Dulcicalothrix</taxon>
    </lineage>
</organism>
<dbReference type="NCBIfam" id="NF007386">
    <property type="entry name" value="PRK09907.1"/>
    <property type="match status" value="1"/>
</dbReference>
<dbReference type="Pfam" id="PF02452">
    <property type="entry name" value="PemK_toxin"/>
    <property type="match status" value="1"/>
</dbReference>
<gene>
    <name evidence="3" type="ORF">DSM106972_005580</name>
</gene>
<proteinExistence type="inferred from homology"/>
<reference evidence="3" key="2">
    <citation type="journal article" date="2019" name="Genome Biol. Evol.">
        <title>Day and night: Metabolic profiles and evolutionary relationships of six axenic non-marine cyanobacteria.</title>
        <authorList>
            <person name="Will S.E."/>
            <person name="Henke P."/>
            <person name="Boedeker C."/>
            <person name="Huang S."/>
            <person name="Brinkmann H."/>
            <person name="Rohde M."/>
            <person name="Jarek M."/>
            <person name="Friedl T."/>
            <person name="Seufert S."/>
            <person name="Schumacher M."/>
            <person name="Overmann J."/>
            <person name="Neumann-Schaal M."/>
            <person name="Petersen J."/>
        </authorList>
    </citation>
    <scope>NUCLEOTIDE SEQUENCE [LARGE SCALE GENOMIC DNA]</scope>
    <source>
        <strain evidence="3">PCC 7102</strain>
    </source>
</reference>
<keyword evidence="3" id="KW-0540">Nuclease</keyword>
<dbReference type="InterPro" id="IPR003477">
    <property type="entry name" value="PemK-like"/>
</dbReference>
<dbReference type="PANTHER" id="PTHR33988">
    <property type="entry name" value="ENDORIBONUCLEASE MAZF-RELATED"/>
    <property type="match status" value="1"/>
</dbReference>